<name>A0A397T4M7_9GLOM</name>
<evidence type="ECO:0000313" key="2">
    <source>
        <dbReference type="Proteomes" id="UP000265703"/>
    </source>
</evidence>
<accession>A0A397T4M7</accession>
<organism evidence="1 2">
    <name type="scientific">Glomus cerebriforme</name>
    <dbReference type="NCBI Taxonomy" id="658196"/>
    <lineage>
        <taxon>Eukaryota</taxon>
        <taxon>Fungi</taxon>
        <taxon>Fungi incertae sedis</taxon>
        <taxon>Mucoromycota</taxon>
        <taxon>Glomeromycotina</taxon>
        <taxon>Glomeromycetes</taxon>
        <taxon>Glomerales</taxon>
        <taxon>Glomeraceae</taxon>
        <taxon>Glomus</taxon>
    </lineage>
</organism>
<comment type="caution">
    <text evidence="1">The sequence shown here is derived from an EMBL/GenBank/DDBJ whole genome shotgun (WGS) entry which is preliminary data.</text>
</comment>
<dbReference type="EMBL" id="QKYT01000130">
    <property type="protein sequence ID" value="RIA92279.1"/>
    <property type="molecule type" value="Genomic_DNA"/>
</dbReference>
<protein>
    <submittedName>
        <fullName evidence="1">Uncharacterized protein</fullName>
    </submittedName>
</protein>
<keyword evidence="2" id="KW-1185">Reference proteome</keyword>
<gene>
    <name evidence="1" type="ORF">C1645_846027</name>
</gene>
<reference evidence="1 2" key="1">
    <citation type="submission" date="2018-06" db="EMBL/GenBank/DDBJ databases">
        <title>Comparative genomics reveals the genomic features of Rhizophagus irregularis, R. cerebriforme, R. diaphanum and Gigaspora rosea, and their symbiotic lifestyle signature.</title>
        <authorList>
            <person name="Morin E."/>
            <person name="San Clemente H."/>
            <person name="Chen E.C.H."/>
            <person name="De La Providencia I."/>
            <person name="Hainaut M."/>
            <person name="Kuo A."/>
            <person name="Kohler A."/>
            <person name="Murat C."/>
            <person name="Tang N."/>
            <person name="Roy S."/>
            <person name="Loubradou J."/>
            <person name="Henrissat B."/>
            <person name="Grigoriev I.V."/>
            <person name="Corradi N."/>
            <person name="Roux C."/>
            <person name="Martin F.M."/>
        </authorList>
    </citation>
    <scope>NUCLEOTIDE SEQUENCE [LARGE SCALE GENOMIC DNA]</scope>
    <source>
        <strain evidence="1 2">DAOM 227022</strain>
    </source>
</reference>
<evidence type="ECO:0000313" key="1">
    <source>
        <dbReference type="EMBL" id="RIA92279.1"/>
    </source>
</evidence>
<dbReference type="AlphaFoldDB" id="A0A397T4M7"/>
<proteinExistence type="predicted"/>
<sequence length="209" mass="24168">MPVERIFLSGTDLVKQKQYSFKDETMQEIMYLKGLFSELFGSDWKGKMVLRTFQSEMERKNVLCTFSLIMESETVLFAFELVREIKNETFSNGSFSFLVDSTSVRALEIRKWFLDFISDIEVSSRNSHLMHLLKESLVEMVCSENSGLEISKNLGLEMFVPGLEKLKRLLLDLGNRNFAPGLEKLKPQVHKIKVLSNPNDTISRYSPYN</sequence>
<dbReference type="Proteomes" id="UP000265703">
    <property type="component" value="Unassembled WGS sequence"/>
</dbReference>